<name>A0A8X7ZQL3_POPTO</name>
<accession>A0A8X7ZQL3</accession>
<proteinExistence type="predicted"/>
<dbReference type="Proteomes" id="UP000886885">
    <property type="component" value="Chromosome 5D"/>
</dbReference>
<organism evidence="2 3">
    <name type="scientific">Populus tomentosa</name>
    <name type="common">Chinese white poplar</name>
    <dbReference type="NCBI Taxonomy" id="118781"/>
    <lineage>
        <taxon>Eukaryota</taxon>
        <taxon>Viridiplantae</taxon>
        <taxon>Streptophyta</taxon>
        <taxon>Embryophyta</taxon>
        <taxon>Tracheophyta</taxon>
        <taxon>Spermatophyta</taxon>
        <taxon>Magnoliopsida</taxon>
        <taxon>eudicotyledons</taxon>
        <taxon>Gunneridae</taxon>
        <taxon>Pentapetalae</taxon>
        <taxon>rosids</taxon>
        <taxon>fabids</taxon>
        <taxon>Malpighiales</taxon>
        <taxon>Salicaceae</taxon>
        <taxon>Saliceae</taxon>
        <taxon>Populus</taxon>
    </lineage>
</organism>
<reference evidence="2" key="1">
    <citation type="journal article" date="2020" name="bioRxiv">
        <title>Hybrid origin of Populus tomentosa Carr. identified through genome sequencing and phylogenomic analysis.</title>
        <authorList>
            <person name="An X."/>
            <person name="Gao K."/>
            <person name="Chen Z."/>
            <person name="Li J."/>
            <person name="Yang X."/>
            <person name="Yang X."/>
            <person name="Zhou J."/>
            <person name="Guo T."/>
            <person name="Zhao T."/>
            <person name="Huang S."/>
            <person name="Miao D."/>
            <person name="Khan W.U."/>
            <person name="Rao P."/>
            <person name="Ye M."/>
            <person name="Lei B."/>
            <person name="Liao W."/>
            <person name="Wang J."/>
            <person name="Ji L."/>
            <person name="Li Y."/>
            <person name="Guo B."/>
            <person name="Mustafa N.S."/>
            <person name="Li S."/>
            <person name="Yun Q."/>
            <person name="Keller S.R."/>
            <person name="Mao J."/>
            <person name="Zhang R."/>
            <person name="Strauss S.H."/>
        </authorList>
    </citation>
    <scope>NUCLEOTIDE SEQUENCE</scope>
    <source>
        <strain evidence="2">GM15</strain>
        <tissue evidence="2">Leaf</tissue>
    </source>
</reference>
<dbReference type="EMBL" id="JAAWWB010000010">
    <property type="protein sequence ID" value="KAG6773400.1"/>
    <property type="molecule type" value="Genomic_DNA"/>
</dbReference>
<dbReference type="InterPro" id="IPR000261">
    <property type="entry name" value="EH_dom"/>
</dbReference>
<sequence length="203" mass="22416">MIEAMDRDLALVWYASVNLRMSIVPALHSLSLVSSSEARHSIGGYCCSYFYAFKVNAAKSLKKLGNYLALIGKELPSTGVVLISFSLVVFASSDLMVMMTRQASPPDVTEAKNDGKEIAVESLEKLVEDGEGEFRNGVKIMERTTITCWRAEESGWLSRSGLGRIWDMVEIGLWYGKIESDLRPAMKQVNLMMDGAIVTPPPN</sequence>
<comment type="caution">
    <text evidence="2">The sequence shown here is derived from an EMBL/GenBank/DDBJ whole genome shotgun (WGS) entry which is preliminary data.</text>
</comment>
<gene>
    <name evidence="2" type="ORF">POTOM_020675</name>
</gene>
<evidence type="ECO:0000313" key="2">
    <source>
        <dbReference type="EMBL" id="KAG6773400.1"/>
    </source>
</evidence>
<protein>
    <recommendedName>
        <fullName evidence="1">EH domain-containing protein</fullName>
    </recommendedName>
</protein>
<dbReference type="AlphaFoldDB" id="A0A8X7ZQL3"/>
<keyword evidence="3" id="KW-1185">Reference proteome</keyword>
<evidence type="ECO:0000259" key="1">
    <source>
        <dbReference type="PROSITE" id="PS50031"/>
    </source>
</evidence>
<dbReference type="PROSITE" id="PS50031">
    <property type="entry name" value="EH"/>
    <property type="match status" value="1"/>
</dbReference>
<feature type="domain" description="EH" evidence="1">
    <location>
        <begin position="157"/>
        <end position="203"/>
    </location>
</feature>
<evidence type="ECO:0000313" key="3">
    <source>
        <dbReference type="Proteomes" id="UP000886885"/>
    </source>
</evidence>